<accession>A0ABW3H810</accession>
<dbReference type="SUPFAM" id="SSF50156">
    <property type="entry name" value="PDZ domain-like"/>
    <property type="match status" value="1"/>
</dbReference>
<keyword evidence="3" id="KW-1003">Cell membrane</keyword>
<keyword evidence="12" id="KW-1185">Reference proteome</keyword>
<evidence type="ECO:0000256" key="2">
    <source>
        <dbReference type="ARBA" id="ARBA00022448"/>
    </source>
</evidence>
<dbReference type="InterPro" id="IPR036034">
    <property type="entry name" value="PDZ_sf"/>
</dbReference>
<evidence type="ECO:0000259" key="10">
    <source>
        <dbReference type="PROSITE" id="PS50106"/>
    </source>
</evidence>
<sequence>MPLPKLSPRQAGLAVTLFTAAVVVSVAVALAGLTWRIAGHAGTGPVPPAMVAKGGGAAAGPGPSVNTAPFGKAADGGASQPTALPLVLHGIVAADPQSLSAAFIAVNGQPPAPFSIGQNVAGATIQSILRDRVILSNGGRAEYLAFPDPAQQPPAGAGAAPAAPAPGTPNAPPAPAPAPVIKAAPAAADPVGPLLQRLGATRADGGFRINSAAVPGLEPGDVILSVNGTPLSDPTAAGAAFSAAQSAGSATVQVARGGNRLTITIPLR</sequence>
<dbReference type="PROSITE" id="PS50106">
    <property type="entry name" value="PDZ"/>
    <property type="match status" value="1"/>
</dbReference>
<dbReference type="InterPro" id="IPR024961">
    <property type="entry name" value="T2SS_GspC_N"/>
</dbReference>
<keyword evidence="6" id="KW-0653">Protein transport</keyword>
<comment type="caution">
    <text evidence="11">The sequence shown here is derived from an EMBL/GenBank/DDBJ whole genome shotgun (WGS) entry which is preliminary data.</text>
</comment>
<gene>
    <name evidence="11" type="ORF">ACFQ1E_05575</name>
</gene>
<evidence type="ECO:0000256" key="9">
    <source>
        <dbReference type="SAM" id="MobiDB-lite"/>
    </source>
</evidence>
<comment type="subcellular location">
    <subcellularLocation>
        <location evidence="1">Cell inner membrane</location>
    </subcellularLocation>
</comment>
<dbReference type="Pfam" id="PF13180">
    <property type="entry name" value="PDZ_2"/>
    <property type="match status" value="1"/>
</dbReference>
<feature type="domain" description="PDZ" evidence="10">
    <location>
        <begin position="216"/>
        <end position="258"/>
    </location>
</feature>
<feature type="compositionally biased region" description="Pro residues" evidence="9">
    <location>
        <begin position="163"/>
        <end position="178"/>
    </location>
</feature>
<proteinExistence type="predicted"/>
<keyword evidence="5" id="KW-0812">Transmembrane</keyword>
<evidence type="ECO:0000313" key="11">
    <source>
        <dbReference type="EMBL" id="MFD0945801.1"/>
    </source>
</evidence>
<keyword evidence="7" id="KW-1133">Transmembrane helix</keyword>
<dbReference type="InterPro" id="IPR001478">
    <property type="entry name" value="PDZ"/>
</dbReference>
<dbReference type="RefSeq" id="WP_264943396.1">
    <property type="nucleotide sequence ID" value="NZ_JAPDRA010000002.1"/>
</dbReference>
<dbReference type="Proteomes" id="UP001596977">
    <property type="component" value="Unassembled WGS sequence"/>
</dbReference>
<dbReference type="Gene3D" id="2.30.42.10">
    <property type="match status" value="1"/>
</dbReference>
<evidence type="ECO:0000256" key="3">
    <source>
        <dbReference type="ARBA" id="ARBA00022475"/>
    </source>
</evidence>
<evidence type="ECO:0000256" key="1">
    <source>
        <dbReference type="ARBA" id="ARBA00004533"/>
    </source>
</evidence>
<name>A0ABW3H810_9SPHN</name>
<keyword evidence="4" id="KW-0997">Cell inner membrane</keyword>
<dbReference type="Pfam" id="PF11356">
    <property type="entry name" value="T2SSC"/>
    <property type="match status" value="1"/>
</dbReference>
<evidence type="ECO:0000256" key="5">
    <source>
        <dbReference type="ARBA" id="ARBA00022692"/>
    </source>
</evidence>
<keyword evidence="8" id="KW-0472">Membrane</keyword>
<evidence type="ECO:0000313" key="12">
    <source>
        <dbReference type="Proteomes" id="UP001596977"/>
    </source>
</evidence>
<evidence type="ECO:0000256" key="8">
    <source>
        <dbReference type="ARBA" id="ARBA00023136"/>
    </source>
</evidence>
<dbReference type="EMBL" id="JBHTJG010000002">
    <property type="protein sequence ID" value="MFD0945801.1"/>
    <property type="molecule type" value="Genomic_DNA"/>
</dbReference>
<reference evidence="12" key="1">
    <citation type="journal article" date="2019" name="Int. J. Syst. Evol. Microbiol.">
        <title>The Global Catalogue of Microorganisms (GCM) 10K type strain sequencing project: providing services to taxonomists for standard genome sequencing and annotation.</title>
        <authorList>
            <consortium name="The Broad Institute Genomics Platform"/>
            <consortium name="The Broad Institute Genome Sequencing Center for Infectious Disease"/>
            <person name="Wu L."/>
            <person name="Ma J."/>
        </authorList>
    </citation>
    <scope>NUCLEOTIDE SEQUENCE [LARGE SCALE GENOMIC DNA]</scope>
    <source>
        <strain evidence="12">CCUG 62982</strain>
    </source>
</reference>
<dbReference type="Gene3D" id="2.30.30.830">
    <property type="match status" value="1"/>
</dbReference>
<organism evidence="11 12">
    <name type="scientific">Sphingomonas canadensis</name>
    <dbReference type="NCBI Taxonomy" id="1219257"/>
    <lineage>
        <taxon>Bacteria</taxon>
        <taxon>Pseudomonadati</taxon>
        <taxon>Pseudomonadota</taxon>
        <taxon>Alphaproteobacteria</taxon>
        <taxon>Sphingomonadales</taxon>
        <taxon>Sphingomonadaceae</taxon>
        <taxon>Sphingomonas</taxon>
    </lineage>
</organism>
<feature type="region of interest" description="Disordered" evidence="9">
    <location>
        <begin position="145"/>
        <end position="179"/>
    </location>
</feature>
<keyword evidence="2" id="KW-0813">Transport</keyword>
<evidence type="ECO:0000256" key="4">
    <source>
        <dbReference type="ARBA" id="ARBA00022519"/>
    </source>
</evidence>
<evidence type="ECO:0000256" key="6">
    <source>
        <dbReference type="ARBA" id="ARBA00022927"/>
    </source>
</evidence>
<protein>
    <submittedName>
        <fullName evidence="11">Type II secretion system protein N</fullName>
    </submittedName>
</protein>
<evidence type="ECO:0000256" key="7">
    <source>
        <dbReference type="ARBA" id="ARBA00022989"/>
    </source>
</evidence>
<feature type="compositionally biased region" description="Low complexity" evidence="9">
    <location>
        <begin position="145"/>
        <end position="162"/>
    </location>
</feature>